<feature type="region of interest" description="Disordered" evidence="1">
    <location>
        <begin position="26"/>
        <end position="79"/>
    </location>
</feature>
<organism evidence="3 4">
    <name type="scientific">Streptomyces globosus</name>
    <dbReference type="NCBI Taxonomy" id="68209"/>
    <lineage>
        <taxon>Bacteria</taxon>
        <taxon>Bacillati</taxon>
        <taxon>Actinomycetota</taxon>
        <taxon>Actinomycetes</taxon>
        <taxon>Kitasatosporales</taxon>
        <taxon>Streptomycetaceae</taxon>
        <taxon>Streptomyces</taxon>
    </lineage>
</organism>
<name>A0A344U6E5_9ACTN</name>
<evidence type="ECO:0000256" key="1">
    <source>
        <dbReference type="SAM" id="MobiDB-lite"/>
    </source>
</evidence>
<feature type="compositionally biased region" description="Low complexity" evidence="1">
    <location>
        <begin position="169"/>
        <end position="178"/>
    </location>
</feature>
<dbReference type="KEGG" id="sgz:C0216_26090"/>
<keyword evidence="4" id="KW-1185">Reference proteome</keyword>
<evidence type="ECO:0008006" key="5">
    <source>
        <dbReference type="Google" id="ProtNLM"/>
    </source>
</evidence>
<feature type="region of interest" description="Disordered" evidence="1">
    <location>
        <begin position="169"/>
        <end position="240"/>
    </location>
</feature>
<feature type="chain" id="PRO_5038730576" description="DUF461 domain-containing protein" evidence="2">
    <location>
        <begin position="19"/>
        <end position="240"/>
    </location>
</feature>
<evidence type="ECO:0000313" key="3">
    <source>
        <dbReference type="EMBL" id="AXE26466.1"/>
    </source>
</evidence>
<accession>A0A344U6E5</accession>
<feature type="compositionally biased region" description="Low complexity" evidence="1">
    <location>
        <begin position="203"/>
        <end position="240"/>
    </location>
</feature>
<dbReference type="Gene3D" id="2.60.40.10">
    <property type="entry name" value="Immunoglobulins"/>
    <property type="match status" value="1"/>
</dbReference>
<dbReference type="InterPro" id="IPR013783">
    <property type="entry name" value="Ig-like_fold"/>
</dbReference>
<dbReference type="AlphaFoldDB" id="A0A344U6E5"/>
<gene>
    <name evidence="3" type="ORF">C0216_26090</name>
</gene>
<dbReference type="RefSeq" id="WP_114057638.1">
    <property type="nucleotide sequence ID" value="NZ_CP030862.1"/>
</dbReference>
<dbReference type="PROSITE" id="PS51257">
    <property type="entry name" value="PROKAR_LIPOPROTEIN"/>
    <property type="match status" value="1"/>
</dbReference>
<dbReference type="OrthoDB" id="4312896at2"/>
<protein>
    <recommendedName>
        <fullName evidence="5">DUF461 domain-containing protein</fullName>
    </recommendedName>
</protein>
<evidence type="ECO:0000313" key="4">
    <source>
        <dbReference type="Proteomes" id="UP000252004"/>
    </source>
</evidence>
<reference evidence="3 4" key="1">
    <citation type="submission" date="2018-01" db="EMBL/GenBank/DDBJ databases">
        <title>Draft genome Sequence of streptomyces globosus LZH-48.</title>
        <authorList>
            <person name="Ran K."/>
            <person name="Li Z."/>
            <person name="Wei S."/>
            <person name="Dong R."/>
        </authorList>
    </citation>
    <scope>NUCLEOTIDE SEQUENCE [LARGE SCALE GENOMIC DNA]</scope>
    <source>
        <strain evidence="3 4">LZH-48</strain>
    </source>
</reference>
<dbReference type="GO" id="GO:0005975">
    <property type="term" value="P:carbohydrate metabolic process"/>
    <property type="evidence" value="ECO:0007669"/>
    <property type="project" value="UniProtKB-ARBA"/>
</dbReference>
<sequence>MPAIPRSLAAAAAATVLAAVLAACQEPAPTPEPDTGPSTAAEPSDSGTSSDTLFLGESAHRSRPTVHVPTAPVGKPVNRHLDVTNPKSEAQTVQRVSAAETVRRASVRFRQGEMYLAEDNCTGVELPPHGSCTVVIQHVAFEPGGYSGQLTVETSDGEIYTVDVIGEATAGESTGGTEEPSDPSPTGDAAPTDVTPTEDPSPTEDAAPTEATPTEDPSPTEDAAPTEATPTEDPPNGVMG</sequence>
<dbReference type="Proteomes" id="UP000252004">
    <property type="component" value="Chromosome"/>
</dbReference>
<dbReference type="EMBL" id="CP030862">
    <property type="protein sequence ID" value="AXE26466.1"/>
    <property type="molecule type" value="Genomic_DNA"/>
</dbReference>
<feature type="signal peptide" evidence="2">
    <location>
        <begin position="1"/>
        <end position="18"/>
    </location>
</feature>
<evidence type="ECO:0000256" key="2">
    <source>
        <dbReference type="SAM" id="SignalP"/>
    </source>
</evidence>
<proteinExistence type="predicted"/>
<keyword evidence="2" id="KW-0732">Signal</keyword>